<dbReference type="RefSeq" id="WP_083072942.1">
    <property type="nucleotide sequence ID" value="NZ_AP022615.1"/>
</dbReference>
<evidence type="ECO:0000313" key="2">
    <source>
        <dbReference type="Proteomes" id="UP000192566"/>
    </source>
</evidence>
<dbReference type="InterPro" id="IPR032710">
    <property type="entry name" value="NTF2-like_dom_sf"/>
</dbReference>
<organism evidence="1 2">
    <name type="scientific">Mycobacterium heidelbergense</name>
    <dbReference type="NCBI Taxonomy" id="53376"/>
    <lineage>
        <taxon>Bacteria</taxon>
        <taxon>Bacillati</taxon>
        <taxon>Actinomycetota</taxon>
        <taxon>Actinomycetes</taxon>
        <taxon>Mycobacteriales</taxon>
        <taxon>Mycobacteriaceae</taxon>
        <taxon>Mycobacterium</taxon>
        <taxon>Mycobacterium simiae complex</taxon>
    </lineage>
</organism>
<dbReference type="STRING" id="53376.BST25_05170"/>
<proteinExistence type="predicted"/>
<evidence type="ECO:0000313" key="1">
    <source>
        <dbReference type="EMBL" id="ORA75328.1"/>
    </source>
</evidence>
<protein>
    <submittedName>
        <fullName evidence="1">Uncharacterized protein</fullName>
    </submittedName>
</protein>
<gene>
    <name evidence="1" type="ORF">BST25_05170</name>
</gene>
<dbReference type="Proteomes" id="UP000192566">
    <property type="component" value="Unassembled WGS sequence"/>
</dbReference>
<dbReference type="Gene3D" id="3.10.450.50">
    <property type="match status" value="1"/>
</dbReference>
<dbReference type="OrthoDB" id="7605094at2"/>
<keyword evidence="2" id="KW-1185">Reference proteome</keyword>
<dbReference type="EMBL" id="MVHR01000005">
    <property type="protein sequence ID" value="ORA75328.1"/>
    <property type="molecule type" value="Genomic_DNA"/>
</dbReference>
<reference evidence="1 2" key="1">
    <citation type="submission" date="2017-02" db="EMBL/GenBank/DDBJ databases">
        <title>The new phylogeny of genus Mycobacterium.</title>
        <authorList>
            <person name="Tortoli E."/>
            <person name="Trovato A."/>
            <person name="Cirillo D.M."/>
        </authorList>
    </citation>
    <scope>NUCLEOTIDE SEQUENCE [LARGE SCALE GENOMIC DNA]</scope>
    <source>
        <strain evidence="1 2">DSM 44471</strain>
    </source>
</reference>
<dbReference type="AlphaFoldDB" id="A0A1X0DSP6"/>
<sequence length="152" mass="16928">MLAETQITNLLYRYAECIDAGDLAAAAALFGHARVRIGGPDAEPDTIGADRLLAIWKSLIMLHPDGTPRTKHVTTNPIVEIDEDAGTASCRSYYTVLQQTDGFPLQTIVTGRYHDRFERVDGRWRFSYRDLTLIDMVGDVSHHLAYPIPGRA</sequence>
<dbReference type="SUPFAM" id="SSF54427">
    <property type="entry name" value="NTF2-like"/>
    <property type="match status" value="1"/>
</dbReference>
<dbReference type="Pfam" id="PF13577">
    <property type="entry name" value="SnoaL_4"/>
    <property type="match status" value="1"/>
</dbReference>
<comment type="caution">
    <text evidence="1">The sequence shown here is derived from an EMBL/GenBank/DDBJ whole genome shotgun (WGS) entry which is preliminary data.</text>
</comment>
<name>A0A1X0DSP6_MYCHE</name>
<dbReference type="CDD" id="cd00531">
    <property type="entry name" value="NTF2_like"/>
    <property type="match status" value="1"/>
</dbReference>
<dbReference type="InterPro" id="IPR037401">
    <property type="entry name" value="SnoaL-like"/>
</dbReference>
<accession>A0A1X0DSP6</accession>